<proteinExistence type="predicted"/>
<reference evidence="1 2" key="1">
    <citation type="submission" date="2013-01" db="EMBL/GenBank/DDBJ databases">
        <authorList>
            <person name="Harkins D.M."/>
            <person name="Durkin A.S."/>
            <person name="Brinkac L.M."/>
            <person name="Haft D.H."/>
            <person name="Selengut J.D."/>
            <person name="Sanka R."/>
            <person name="DePew J."/>
            <person name="Purushe J."/>
            <person name="Galloway R.L."/>
            <person name="Vinetz J.M."/>
            <person name="Sutton G.G."/>
            <person name="Nierman W.C."/>
            <person name="Fouts D.E."/>
        </authorList>
    </citation>
    <scope>NUCLEOTIDE SEQUENCE [LARGE SCALE GENOMIC DNA]</scope>
    <source>
        <strain evidence="1 2">79601</strain>
    </source>
</reference>
<dbReference type="Proteomes" id="UP000011988">
    <property type="component" value="Unassembled WGS sequence"/>
</dbReference>
<dbReference type="EMBL" id="ANIK01000008">
    <property type="protein sequence ID" value="EMJ97608.1"/>
    <property type="molecule type" value="Genomic_DNA"/>
</dbReference>
<name>M6D8M0_9LEPT</name>
<comment type="caution">
    <text evidence="1">The sequence shown here is derived from an EMBL/GenBank/DDBJ whole genome shotgun (WGS) entry which is preliminary data.</text>
</comment>
<evidence type="ECO:0000313" key="1">
    <source>
        <dbReference type="EMBL" id="EMJ97608.1"/>
    </source>
</evidence>
<organism evidence="1 2">
    <name type="scientific">Leptospira alstonii serovar Sichuan str. 79601</name>
    <dbReference type="NCBI Taxonomy" id="1218565"/>
    <lineage>
        <taxon>Bacteria</taxon>
        <taxon>Pseudomonadati</taxon>
        <taxon>Spirochaetota</taxon>
        <taxon>Spirochaetia</taxon>
        <taxon>Leptospirales</taxon>
        <taxon>Leptospiraceae</taxon>
        <taxon>Leptospira</taxon>
    </lineage>
</organism>
<dbReference type="AlphaFoldDB" id="M6D8M0"/>
<sequence length="61" mass="7371">MEFEWDPVKNEENLRKHGIGFLEAQRDFWDPNRIITLDVLILQISKRDTFALVLLIHMYQL</sequence>
<dbReference type="InterPro" id="IPR038573">
    <property type="entry name" value="BrnT_sf"/>
</dbReference>
<dbReference type="Gene3D" id="3.10.450.530">
    <property type="entry name" value="Ribonuclease toxin, BrnT, of type II toxin-antitoxin system"/>
    <property type="match status" value="1"/>
</dbReference>
<gene>
    <name evidence="1" type="ORF">LEP1GSC194_2971</name>
</gene>
<accession>M6D8M0</accession>
<protein>
    <submittedName>
        <fullName evidence="1">PF04365 domain protein</fullName>
    </submittedName>
</protein>
<dbReference type="PATRIC" id="fig|1218565.3.peg.541"/>
<evidence type="ECO:0000313" key="2">
    <source>
        <dbReference type="Proteomes" id="UP000011988"/>
    </source>
</evidence>